<evidence type="ECO:0000256" key="2">
    <source>
        <dbReference type="SAM" id="MobiDB-lite"/>
    </source>
</evidence>
<feature type="region of interest" description="Disordered" evidence="2">
    <location>
        <begin position="232"/>
        <end position="380"/>
    </location>
</feature>
<dbReference type="EMBL" id="MU827779">
    <property type="protein sequence ID" value="KAJ7339643.1"/>
    <property type="molecule type" value="Genomic_DNA"/>
</dbReference>
<feature type="domain" description="DNA/RNA-binding" evidence="3">
    <location>
        <begin position="1"/>
        <end position="208"/>
    </location>
</feature>
<protein>
    <submittedName>
        <fullName evidence="4">Protein smg5</fullName>
    </submittedName>
</protein>
<dbReference type="GO" id="GO:0070034">
    <property type="term" value="F:telomerase RNA binding"/>
    <property type="evidence" value="ECO:0007669"/>
    <property type="project" value="TreeGrafter"/>
</dbReference>
<dbReference type="GO" id="GO:0000184">
    <property type="term" value="P:nuclear-transcribed mRNA catabolic process, nonsense-mediated decay"/>
    <property type="evidence" value="ECO:0007669"/>
    <property type="project" value="UniProtKB-KW"/>
</dbReference>
<feature type="compositionally biased region" description="Basic residues" evidence="2">
    <location>
        <begin position="252"/>
        <end position="268"/>
    </location>
</feature>
<feature type="compositionally biased region" description="Acidic residues" evidence="2">
    <location>
        <begin position="283"/>
        <end position="297"/>
    </location>
</feature>
<dbReference type="AlphaFoldDB" id="A0A9W9YFR6"/>
<dbReference type="GO" id="GO:0005697">
    <property type="term" value="C:telomerase holoenzyme complex"/>
    <property type="evidence" value="ECO:0007669"/>
    <property type="project" value="TreeGrafter"/>
</dbReference>
<sequence>MPQNQLGTLAGTKAYGCEGAYFYLRCLLSKEVFEGAEGNLLRIFEKNRSILHRIKELPLDEPRPKERLKRFLVYFLYLQDVLYQHENSPEISSEDTGHLCQSVLQDFSSVLSVDPASSSASKPSLENGIASQENGGMEHDVTDDMDSVISSSLMVKLVVMAIATVTRLQSRGSQESSVATAFTLALLSLLLQNCISSFENFLTKEHSSTDQPVANGPANAALSHNGLSADKLSKHEDSVTGSKAQSNLNQAKKVKKVLKHRRRRRRRRNIDYSFESYSGSGSDLDESGDDEDEDSDLSEGGGEHDGMLDDLMSEEEDSEDVYIESDSDNESGNTTGSLPNTVFSTANGKQHENEAFPKSTEKLPPVIKPYKTSLDTRLDT</sequence>
<proteinExistence type="predicted"/>
<gene>
    <name evidence="4" type="primary">SMG5_2</name>
    <name evidence="4" type="ORF">OS493_006050</name>
</gene>
<dbReference type="InterPro" id="IPR045153">
    <property type="entry name" value="Est1/Ebs1-like"/>
</dbReference>
<dbReference type="InterPro" id="IPR018834">
    <property type="entry name" value="DNA/RNA-bd_Est1-type"/>
</dbReference>
<keyword evidence="1" id="KW-0866">Nonsense-mediated mRNA decay</keyword>
<feature type="compositionally biased region" description="Polar residues" evidence="2">
    <location>
        <begin position="239"/>
        <end position="250"/>
    </location>
</feature>
<dbReference type="OrthoDB" id="5920073at2759"/>
<accession>A0A9W9YFR6</accession>
<feature type="compositionally biased region" description="Acidic residues" evidence="2">
    <location>
        <begin position="311"/>
        <end position="329"/>
    </location>
</feature>
<dbReference type="PANTHER" id="PTHR15696:SF7">
    <property type="entry name" value="NONSENSE-MEDIATED MRNA DECAY FACTOR"/>
    <property type="match status" value="1"/>
</dbReference>
<name>A0A9W9YFR6_9CNID</name>
<dbReference type="SUPFAM" id="SSF48452">
    <property type="entry name" value="TPR-like"/>
    <property type="match status" value="1"/>
</dbReference>
<evidence type="ECO:0000259" key="3">
    <source>
        <dbReference type="Pfam" id="PF10373"/>
    </source>
</evidence>
<comment type="caution">
    <text evidence="4">The sequence shown here is derived from an EMBL/GenBank/DDBJ whole genome shotgun (WGS) entry which is preliminary data.</text>
</comment>
<evidence type="ECO:0000313" key="5">
    <source>
        <dbReference type="Proteomes" id="UP001163046"/>
    </source>
</evidence>
<reference evidence="4" key="1">
    <citation type="submission" date="2023-01" db="EMBL/GenBank/DDBJ databases">
        <title>Genome assembly of the deep-sea coral Lophelia pertusa.</title>
        <authorList>
            <person name="Herrera S."/>
            <person name="Cordes E."/>
        </authorList>
    </citation>
    <scope>NUCLEOTIDE SEQUENCE</scope>
    <source>
        <strain evidence="4">USNM1676648</strain>
        <tissue evidence="4">Polyp</tissue>
    </source>
</reference>
<dbReference type="Gene3D" id="1.25.40.10">
    <property type="entry name" value="Tetratricopeptide repeat domain"/>
    <property type="match status" value="1"/>
</dbReference>
<dbReference type="GO" id="GO:0042162">
    <property type="term" value="F:telomeric DNA binding"/>
    <property type="evidence" value="ECO:0007669"/>
    <property type="project" value="TreeGrafter"/>
</dbReference>
<feature type="compositionally biased region" description="Basic and acidic residues" evidence="2">
    <location>
        <begin position="349"/>
        <end position="361"/>
    </location>
</feature>
<keyword evidence="5" id="KW-1185">Reference proteome</keyword>
<dbReference type="Pfam" id="PF10373">
    <property type="entry name" value="EST1_DNA_bind"/>
    <property type="match status" value="1"/>
</dbReference>
<feature type="compositionally biased region" description="Polar residues" evidence="2">
    <location>
        <begin position="330"/>
        <end position="348"/>
    </location>
</feature>
<dbReference type="InterPro" id="IPR011990">
    <property type="entry name" value="TPR-like_helical_dom_sf"/>
</dbReference>
<organism evidence="4 5">
    <name type="scientific">Desmophyllum pertusum</name>
    <dbReference type="NCBI Taxonomy" id="174260"/>
    <lineage>
        <taxon>Eukaryota</taxon>
        <taxon>Metazoa</taxon>
        <taxon>Cnidaria</taxon>
        <taxon>Anthozoa</taxon>
        <taxon>Hexacorallia</taxon>
        <taxon>Scleractinia</taxon>
        <taxon>Caryophylliina</taxon>
        <taxon>Caryophylliidae</taxon>
        <taxon>Desmophyllum</taxon>
    </lineage>
</organism>
<dbReference type="Proteomes" id="UP001163046">
    <property type="component" value="Unassembled WGS sequence"/>
</dbReference>
<evidence type="ECO:0000313" key="4">
    <source>
        <dbReference type="EMBL" id="KAJ7339643.1"/>
    </source>
</evidence>
<dbReference type="PANTHER" id="PTHR15696">
    <property type="entry name" value="SMG-7 SUPPRESSOR WITH MORPHOLOGICAL EFFECT ON GENITALIA PROTEIN 7"/>
    <property type="match status" value="1"/>
</dbReference>
<evidence type="ECO:0000256" key="1">
    <source>
        <dbReference type="ARBA" id="ARBA00023161"/>
    </source>
</evidence>